<evidence type="ECO:0000313" key="3">
    <source>
        <dbReference type="Proteomes" id="UP000176998"/>
    </source>
</evidence>
<feature type="compositionally biased region" description="Basic and acidic residues" evidence="1">
    <location>
        <begin position="62"/>
        <end position="71"/>
    </location>
</feature>
<dbReference type="RefSeq" id="XP_022474087.1">
    <property type="nucleotide sequence ID" value="XM_022619351.1"/>
</dbReference>
<dbReference type="EMBL" id="MJBS01000063">
    <property type="protein sequence ID" value="OHE96931.1"/>
    <property type="molecule type" value="Genomic_DNA"/>
</dbReference>
<reference evidence="2 3" key="1">
    <citation type="submission" date="2016-09" db="EMBL/GenBank/DDBJ databases">
        <authorList>
            <person name="Capua I."/>
            <person name="De Benedictis P."/>
            <person name="Joannis T."/>
            <person name="Lombin L.H."/>
            <person name="Cattoli G."/>
        </authorList>
    </citation>
    <scope>NUCLEOTIDE SEQUENCE [LARGE SCALE GENOMIC DNA]</scope>
    <source>
        <strain evidence="2 3">IMI 309357</strain>
    </source>
</reference>
<protein>
    <submittedName>
        <fullName evidence="2">Uncharacterized protein</fullName>
    </submittedName>
</protein>
<name>A0A1G4B690_9PEZI</name>
<dbReference type="AlphaFoldDB" id="A0A1G4B690"/>
<feature type="region of interest" description="Disordered" evidence="1">
    <location>
        <begin position="40"/>
        <end position="135"/>
    </location>
</feature>
<comment type="caution">
    <text evidence="2">The sequence shown here is derived from an EMBL/GenBank/DDBJ whole genome shotgun (WGS) entry which is preliminary data.</text>
</comment>
<organism evidence="2 3">
    <name type="scientific">Colletotrichum orchidophilum</name>
    <dbReference type="NCBI Taxonomy" id="1209926"/>
    <lineage>
        <taxon>Eukaryota</taxon>
        <taxon>Fungi</taxon>
        <taxon>Dikarya</taxon>
        <taxon>Ascomycota</taxon>
        <taxon>Pezizomycotina</taxon>
        <taxon>Sordariomycetes</taxon>
        <taxon>Hypocreomycetidae</taxon>
        <taxon>Glomerellales</taxon>
        <taxon>Glomerellaceae</taxon>
        <taxon>Colletotrichum</taxon>
    </lineage>
</organism>
<gene>
    <name evidence="2" type="ORF">CORC01_07716</name>
</gene>
<evidence type="ECO:0000256" key="1">
    <source>
        <dbReference type="SAM" id="MobiDB-lite"/>
    </source>
</evidence>
<keyword evidence="3" id="KW-1185">Reference proteome</keyword>
<dbReference type="GeneID" id="34560861"/>
<proteinExistence type="predicted"/>
<sequence>MGFTLPGNGKLPASSLQPAETHPIPFLASLQTRSTLVYFRRKRPDGSSSGRATRLATGDSASRAEKQKSETLRLAPAHHNPPTRTPALNHSTNLLPPRRPLVMVLTGQGTPRNPCHSRAQANQDPGPAEDRRLAK</sequence>
<dbReference type="Proteomes" id="UP000176998">
    <property type="component" value="Unassembled WGS sequence"/>
</dbReference>
<accession>A0A1G4B690</accession>
<feature type="region of interest" description="Disordered" evidence="1">
    <location>
        <begin position="1"/>
        <end position="24"/>
    </location>
</feature>
<evidence type="ECO:0000313" key="2">
    <source>
        <dbReference type="EMBL" id="OHE96931.1"/>
    </source>
</evidence>